<reference evidence="1 2" key="1">
    <citation type="submission" date="2016-10" db="EMBL/GenBank/DDBJ databases">
        <authorList>
            <person name="de Groot N.N."/>
        </authorList>
    </citation>
    <scope>NUCLEOTIDE SEQUENCE [LARGE SCALE GENOMIC DNA]</scope>
    <source>
        <strain evidence="1 2">JCM 19513</strain>
    </source>
</reference>
<dbReference type="EMBL" id="FOAS01000002">
    <property type="protein sequence ID" value="SEK40827.1"/>
    <property type="molecule type" value="Genomic_DNA"/>
</dbReference>
<evidence type="ECO:0000313" key="1">
    <source>
        <dbReference type="EMBL" id="SEK40827.1"/>
    </source>
</evidence>
<dbReference type="RefSeq" id="WP_074864718.1">
    <property type="nucleotide sequence ID" value="NZ_FOAS01000002.1"/>
</dbReference>
<gene>
    <name evidence="1" type="ORF">SAMN05216214_102168</name>
</gene>
<name>A0A1H7GTN9_9GAMM</name>
<accession>A0A1H7GTN9</accession>
<dbReference type="SUPFAM" id="SSF55144">
    <property type="entry name" value="LigT-like"/>
    <property type="match status" value="1"/>
</dbReference>
<sequence length="169" mass="19120">MPREPAVAAHLARLQAGLAPWLAPNYRRQAHITLAVAGFPVRCAQQADEVSWAELRQQMQLLKRLNNEPVVCRTSYLSSFAHAPFLAVEVPELVNQWRTLLGAEHREAAHQFRFTPHLTLGVYRYHLALPALERRLKALDHLAPLSFSADLALLGYRPAEFCGRLTRLL</sequence>
<proteinExistence type="predicted"/>
<dbReference type="AlphaFoldDB" id="A0A1H7GTN9"/>
<dbReference type="InterPro" id="IPR009097">
    <property type="entry name" value="Cyclic_Pdiesterase"/>
</dbReference>
<dbReference type="Pfam" id="PF13563">
    <property type="entry name" value="2_5_RNA_ligase2"/>
    <property type="match status" value="1"/>
</dbReference>
<dbReference type="STRING" id="1429083.GCA_001885685_02934"/>
<protein>
    <submittedName>
        <fullName evidence="1">2'-5' RNA ligase superfamily protein</fullName>
    </submittedName>
</protein>
<keyword evidence="1" id="KW-0436">Ligase</keyword>
<dbReference type="GO" id="GO:0016874">
    <property type="term" value="F:ligase activity"/>
    <property type="evidence" value="ECO:0007669"/>
    <property type="project" value="UniProtKB-KW"/>
</dbReference>
<evidence type="ECO:0000313" key="2">
    <source>
        <dbReference type="Proteomes" id="UP000185766"/>
    </source>
</evidence>
<keyword evidence="2" id="KW-1185">Reference proteome</keyword>
<organism evidence="1 2">
    <name type="scientific">Atopomonas hussainii</name>
    <dbReference type="NCBI Taxonomy" id="1429083"/>
    <lineage>
        <taxon>Bacteria</taxon>
        <taxon>Pseudomonadati</taxon>
        <taxon>Pseudomonadota</taxon>
        <taxon>Gammaproteobacteria</taxon>
        <taxon>Pseudomonadales</taxon>
        <taxon>Pseudomonadaceae</taxon>
        <taxon>Atopomonas</taxon>
    </lineage>
</organism>
<dbReference type="Gene3D" id="3.90.1140.10">
    <property type="entry name" value="Cyclic phosphodiesterase"/>
    <property type="match status" value="1"/>
</dbReference>
<dbReference type="Proteomes" id="UP000185766">
    <property type="component" value="Unassembled WGS sequence"/>
</dbReference>